<dbReference type="Proteomes" id="UP000237423">
    <property type="component" value="Unassembled WGS sequence"/>
</dbReference>
<organism evidence="2 4">
    <name type="scientific">Methylovulum psychrotolerans</name>
    <dbReference type="NCBI Taxonomy" id="1704499"/>
    <lineage>
        <taxon>Bacteria</taxon>
        <taxon>Pseudomonadati</taxon>
        <taxon>Pseudomonadota</taxon>
        <taxon>Gammaproteobacteria</taxon>
        <taxon>Methylococcales</taxon>
        <taxon>Methylococcaceae</taxon>
        <taxon>Methylovulum</taxon>
    </lineage>
</organism>
<feature type="signal peptide" evidence="1">
    <location>
        <begin position="1"/>
        <end position="22"/>
    </location>
</feature>
<evidence type="ECO:0000313" key="5">
    <source>
        <dbReference type="Proteomes" id="UP000237423"/>
    </source>
</evidence>
<dbReference type="EMBL" id="CP022129">
    <property type="protein sequence ID" value="ASF47103.1"/>
    <property type="molecule type" value="Genomic_DNA"/>
</dbReference>
<keyword evidence="4" id="KW-1185">Reference proteome</keyword>
<dbReference type="EMBL" id="PGFZ01000006">
    <property type="protein sequence ID" value="POZ51412.1"/>
    <property type="molecule type" value="Genomic_DNA"/>
</dbReference>
<dbReference type="OrthoDB" id="8536851at2"/>
<evidence type="ECO:0000313" key="3">
    <source>
        <dbReference type="EMBL" id="POZ51412.1"/>
    </source>
</evidence>
<proteinExistence type="predicted"/>
<evidence type="ECO:0000256" key="1">
    <source>
        <dbReference type="SAM" id="SignalP"/>
    </source>
</evidence>
<evidence type="ECO:0000313" key="2">
    <source>
        <dbReference type="EMBL" id="ASF47103.1"/>
    </source>
</evidence>
<feature type="chain" id="PRO_5036031038" evidence="1">
    <location>
        <begin position="23"/>
        <end position="123"/>
    </location>
</feature>
<evidence type="ECO:0000313" key="4">
    <source>
        <dbReference type="Proteomes" id="UP000197019"/>
    </source>
</evidence>
<gene>
    <name evidence="3" type="ORF">AADEFJLK_02862</name>
    <name evidence="2" type="ORF">CEK71_14030</name>
</gene>
<dbReference type="Proteomes" id="UP000197019">
    <property type="component" value="Chromosome"/>
</dbReference>
<reference evidence="2 4" key="1">
    <citation type="submission" date="2017-06" db="EMBL/GenBank/DDBJ databases">
        <title>Genome Sequencing of the methanotroph Methylovulum psychrotolerants str. HV10-M2 isolated from a high-altitude environment.</title>
        <authorList>
            <person name="Mateos-Rivera A."/>
        </authorList>
    </citation>
    <scope>NUCLEOTIDE SEQUENCE [LARGE SCALE GENOMIC DNA]</scope>
    <source>
        <strain evidence="2 4">HV10_M2</strain>
    </source>
</reference>
<name>A0A1Z4C0R0_9GAMM</name>
<accession>A0A1Z4C0R0</accession>
<sequence length="123" mass="14359">MKLFLGAALLAVTTLLTCTTEAASIRVGESGFYGRLNVGGYPPPQVYYRQPVAAQFVPSNRPPIYLRVRPGHARQWRRYCSQYNACNERVYFVKHDWYQREYAPRYQKFNRGNHIAYPPGQRR</sequence>
<dbReference type="AlphaFoldDB" id="A0A1Z4C0R0"/>
<dbReference type="RefSeq" id="WP_088619975.1">
    <property type="nucleotide sequence ID" value="NZ_CP022129.1"/>
</dbReference>
<dbReference type="KEGG" id="mpsy:CEK71_14030"/>
<protein>
    <submittedName>
        <fullName evidence="2">Uncharacterized protein</fullName>
    </submittedName>
</protein>
<reference evidence="3 5" key="2">
    <citation type="submission" date="2017-11" db="EMBL/GenBank/DDBJ databases">
        <title>Draft Genome Sequence of Methylobacter psychrotolerans Sph1T, an Obligate Methanotroph from Low-Temperature Environments.</title>
        <authorList>
            <person name="Oshkin I.Y."/>
            <person name="Miroshnikov K."/>
            <person name="Belova S.E."/>
            <person name="Korzhenkov A."/>
            <person name="Toshchakov S.V."/>
            <person name="Dedysh S.N."/>
        </authorList>
    </citation>
    <scope>NUCLEOTIDE SEQUENCE [LARGE SCALE GENOMIC DNA]</scope>
    <source>
        <strain evidence="3 5">Sph1</strain>
    </source>
</reference>
<keyword evidence="1" id="KW-0732">Signal</keyword>